<evidence type="ECO:0000256" key="6">
    <source>
        <dbReference type="ARBA" id="ARBA00022989"/>
    </source>
</evidence>
<protein>
    <recommendedName>
        <fullName evidence="9">Mitochondrial pyruvate carrier</fullName>
    </recommendedName>
</protein>
<keyword evidence="11" id="KW-1185">Reference proteome</keyword>
<keyword evidence="5 9" id="KW-0999">Mitochondrion inner membrane</keyword>
<name>A0AAD4D5F7_9FUNG</name>
<dbReference type="AlphaFoldDB" id="A0AAD4D5F7"/>
<evidence type="ECO:0000256" key="8">
    <source>
        <dbReference type="ARBA" id="ARBA00023136"/>
    </source>
</evidence>
<dbReference type="Proteomes" id="UP001194580">
    <property type="component" value="Unassembled WGS sequence"/>
</dbReference>
<evidence type="ECO:0000256" key="1">
    <source>
        <dbReference type="ARBA" id="ARBA00004448"/>
    </source>
</evidence>
<keyword evidence="8" id="KW-0472">Membrane</keyword>
<evidence type="ECO:0000256" key="9">
    <source>
        <dbReference type="RuleBase" id="RU363100"/>
    </source>
</evidence>
<comment type="function">
    <text evidence="9">Mediates the uptake of pyruvate into mitochondria.</text>
</comment>
<organism evidence="10 11">
    <name type="scientific">Linnemannia exigua</name>
    <dbReference type="NCBI Taxonomy" id="604196"/>
    <lineage>
        <taxon>Eukaryota</taxon>
        <taxon>Fungi</taxon>
        <taxon>Fungi incertae sedis</taxon>
        <taxon>Mucoromycota</taxon>
        <taxon>Mortierellomycotina</taxon>
        <taxon>Mortierellomycetes</taxon>
        <taxon>Mortierellales</taxon>
        <taxon>Mortierellaceae</taxon>
        <taxon>Linnemannia</taxon>
    </lineage>
</organism>
<dbReference type="PANTHER" id="PTHR14154">
    <property type="entry name" value="UPF0041 BRAIN PROTEIN 44-RELATED"/>
    <property type="match status" value="1"/>
</dbReference>
<dbReference type="GO" id="GO:0005743">
    <property type="term" value="C:mitochondrial inner membrane"/>
    <property type="evidence" value="ECO:0007669"/>
    <property type="project" value="UniProtKB-SubCell"/>
</dbReference>
<reference evidence="10" key="1">
    <citation type="journal article" date="2020" name="Fungal Divers.">
        <title>Resolving the Mortierellaceae phylogeny through synthesis of multi-gene phylogenetics and phylogenomics.</title>
        <authorList>
            <person name="Vandepol N."/>
            <person name="Liber J."/>
            <person name="Desiro A."/>
            <person name="Na H."/>
            <person name="Kennedy M."/>
            <person name="Barry K."/>
            <person name="Grigoriev I.V."/>
            <person name="Miller A.N."/>
            <person name="O'Donnell K."/>
            <person name="Stajich J.E."/>
            <person name="Bonito G."/>
        </authorList>
    </citation>
    <scope>NUCLEOTIDE SEQUENCE</scope>
    <source>
        <strain evidence="10">NRRL 28262</strain>
    </source>
</reference>
<comment type="similarity">
    <text evidence="2 9">Belongs to the mitochondrial pyruvate carrier (MPC) (TC 2.A.105) family.</text>
</comment>
<proteinExistence type="inferred from homology"/>
<gene>
    <name evidence="10" type="ORF">BGZ95_002837</name>
</gene>
<accession>A0AAD4D5F7</accession>
<dbReference type="EMBL" id="JAAAIL010001619">
    <property type="protein sequence ID" value="KAG0267470.1"/>
    <property type="molecule type" value="Genomic_DNA"/>
</dbReference>
<keyword evidence="7 9" id="KW-0496">Mitochondrion</keyword>
<dbReference type="Pfam" id="PF03650">
    <property type="entry name" value="MPC"/>
    <property type="match status" value="1"/>
</dbReference>
<evidence type="ECO:0000313" key="11">
    <source>
        <dbReference type="Proteomes" id="UP001194580"/>
    </source>
</evidence>
<comment type="caution">
    <text evidence="10">The sequence shown here is derived from an EMBL/GenBank/DDBJ whole genome shotgun (WGS) entry which is preliminary data.</text>
</comment>
<keyword evidence="3 9" id="KW-0813">Transport</keyword>
<evidence type="ECO:0000313" key="10">
    <source>
        <dbReference type="EMBL" id="KAG0267470.1"/>
    </source>
</evidence>
<evidence type="ECO:0000256" key="2">
    <source>
        <dbReference type="ARBA" id="ARBA00006416"/>
    </source>
</evidence>
<keyword evidence="6" id="KW-1133">Transmembrane helix</keyword>
<evidence type="ECO:0000256" key="5">
    <source>
        <dbReference type="ARBA" id="ARBA00022792"/>
    </source>
</evidence>
<evidence type="ECO:0000256" key="4">
    <source>
        <dbReference type="ARBA" id="ARBA00022692"/>
    </source>
</evidence>
<dbReference type="GO" id="GO:0006850">
    <property type="term" value="P:pyruvate import into mitochondria"/>
    <property type="evidence" value="ECO:0007669"/>
    <property type="project" value="InterPro"/>
</dbReference>
<sequence length="143" mass="16198">MSSWAAQLGQKIASPEFRQYLMSTVRTSPDVLFQEAGFPYAGAHIIRTWRLANWGLPLAAIADFKKDPELISGNMTGALTVYSLLFMRFAWMVQPRNYLLFACHATNETAQLVQGYRFINYHHFGGKNNVPQDDLKVPLETKA</sequence>
<dbReference type="InterPro" id="IPR005336">
    <property type="entry name" value="MPC"/>
</dbReference>
<comment type="subcellular location">
    <subcellularLocation>
        <location evidence="1 9">Mitochondrion inner membrane</location>
        <topology evidence="1 9">Multi-pass membrane protein</topology>
    </subcellularLocation>
</comment>
<evidence type="ECO:0000256" key="7">
    <source>
        <dbReference type="ARBA" id="ARBA00023128"/>
    </source>
</evidence>
<evidence type="ECO:0000256" key="3">
    <source>
        <dbReference type="ARBA" id="ARBA00022448"/>
    </source>
</evidence>
<keyword evidence="4" id="KW-0812">Transmembrane</keyword>